<proteinExistence type="predicted"/>
<accession>A0AAV1A0K9</accession>
<evidence type="ECO:0000256" key="3">
    <source>
        <dbReference type="PROSITE-ProRule" id="PRU00221"/>
    </source>
</evidence>
<name>A0AAV1A0K9_VICFA</name>
<dbReference type="InterPro" id="IPR051350">
    <property type="entry name" value="WD_repeat-ST_regulator"/>
</dbReference>
<dbReference type="PANTHER" id="PTHR22838">
    <property type="entry name" value="WD REPEAT PROTEIN 26-RELATED"/>
    <property type="match status" value="1"/>
</dbReference>
<dbReference type="Pfam" id="PF00400">
    <property type="entry name" value="WD40"/>
    <property type="match status" value="2"/>
</dbReference>
<keyword evidence="2" id="KW-0677">Repeat</keyword>
<dbReference type="InterPro" id="IPR001680">
    <property type="entry name" value="WD40_rpt"/>
</dbReference>
<keyword evidence="1 3" id="KW-0853">WD repeat</keyword>
<dbReference type="Proteomes" id="UP001157006">
    <property type="component" value="Chromosome 3"/>
</dbReference>
<evidence type="ECO:0000313" key="5">
    <source>
        <dbReference type="Proteomes" id="UP001157006"/>
    </source>
</evidence>
<keyword evidence="5" id="KW-1185">Reference proteome</keyword>
<evidence type="ECO:0000256" key="2">
    <source>
        <dbReference type="ARBA" id="ARBA00022737"/>
    </source>
</evidence>
<feature type="repeat" description="WD" evidence="3">
    <location>
        <begin position="125"/>
        <end position="161"/>
    </location>
</feature>
<dbReference type="EMBL" id="OX451738">
    <property type="protein sequence ID" value="CAI8602773.1"/>
    <property type="molecule type" value="Genomic_DNA"/>
</dbReference>
<dbReference type="PANTHER" id="PTHR22838:SF23">
    <property type="entry name" value="WD REPEAT-CONTAINING PROTEIN WDS HOMOLOG"/>
    <property type="match status" value="1"/>
</dbReference>
<evidence type="ECO:0000256" key="1">
    <source>
        <dbReference type="ARBA" id="ARBA00022574"/>
    </source>
</evidence>
<dbReference type="AlphaFoldDB" id="A0AAV1A0K9"/>
<dbReference type="PROSITE" id="PS50294">
    <property type="entry name" value="WD_REPEATS_REGION"/>
    <property type="match status" value="1"/>
</dbReference>
<feature type="repeat" description="WD" evidence="3">
    <location>
        <begin position="98"/>
        <end position="124"/>
    </location>
</feature>
<dbReference type="InterPro" id="IPR015943">
    <property type="entry name" value="WD40/YVTN_repeat-like_dom_sf"/>
</dbReference>
<evidence type="ECO:0000313" key="4">
    <source>
        <dbReference type="EMBL" id="CAI8602773.1"/>
    </source>
</evidence>
<reference evidence="4 5" key="1">
    <citation type="submission" date="2023-01" db="EMBL/GenBank/DDBJ databases">
        <authorList>
            <person name="Kreplak J."/>
        </authorList>
    </citation>
    <scope>NUCLEOTIDE SEQUENCE [LARGE SCALE GENOMIC DNA]</scope>
</reference>
<gene>
    <name evidence="4" type="ORF">VFH_III056280</name>
</gene>
<dbReference type="Gene3D" id="2.130.10.10">
    <property type="entry name" value="YVTN repeat-like/Quinoprotein amine dehydrogenase"/>
    <property type="match status" value="1"/>
</dbReference>
<protein>
    <submittedName>
        <fullName evidence="4">Uncharacterized protein</fullName>
    </submittedName>
</protein>
<dbReference type="SMART" id="SM00320">
    <property type="entry name" value="WD40"/>
    <property type="match status" value="3"/>
</dbReference>
<dbReference type="PROSITE" id="PS50082">
    <property type="entry name" value="WD_REPEATS_2"/>
    <property type="match status" value="2"/>
</dbReference>
<organism evidence="4 5">
    <name type="scientific">Vicia faba</name>
    <name type="common">Broad bean</name>
    <name type="synonym">Faba vulgaris</name>
    <dbReference type="NCBI Taxonomy" id="3906"/>
    <lineage>
        <taxon>Eukaryota</taxon>
        <taxon>Viridiplantae</taxon>
        <taxon>Streptophyta</taxon>
        <taxon>Embryophyta</taxon>
        <taxon>Tracheophyta</taxon>
        <taxon>Spermatophyta</taxon>
        <taxon>Magnoliopsida</taxon>
        <taxon>eudicotyledons</taxon>
        <taxon>Gunneridae</taxon>
        <taxon>Pentapetalae</taxon>
        <taxon>rosids</taxon>
        <taxon>fabids</taxon>
        <taxon>Fabales</taxon>
        <taxon>Fabaceae</taxon>
        <taxon>Papilionoideae</taxon>
        <taxon>50 kb inversion clade</taxon>
        <taxon>NPAAA clade</taxon>
        <taxon>Hologalegina</taxon>
        <taxon>IRL clade</taxon>
        <taxon>Fabeae</taxon>
        <taxon>Vicia</taxon>
    </lineage>
</organism>
<dbReference type="SUPFAM" id="SSF50978">
    <property type="entry name" value="WD40 repeat-like"/>
    <property type="match status" value="1"/>
</dbReference>
<dbReference type="InterPro" id="IPR036322">
    <property type="entry name" value="WD40_repeat_dom_sf"/>
</dbReference>
<sequence>MPKVVDLTVTPDGEYLISIFLDKEIRILHLGTNAERVISEKHPITSISVSGDGKFFIVNLNSQEIHMWDVAGTWKKPMKYTGHKQCKYVIRSCFGGLNSTFIASGSENSEVYIWNTRSSKPIEVLSGHTLTVNCVSWNPKRPQMLASASDDHTIRIWGPSL</sequence>